<evidence type="ECO:0000313" key="2">
    <source>
        <dbReference type="EMBL" id="KNC72524.1"/>
    </source>
</evidence>
<accession>A0A0L0F7A0</accession>
<dbReference type="GO" id="GO:0071949">
    <property type="term" value="F:FAD binding"/>
    <property type="evidence" value="ECO:0007669"/>
    <property type="project" value="TreeGrafter"/>
</dbReference>
<dbReference type="Proteomes" id="UP000054560">
    <property type="component" value="Unassembled WGS sequence"/>
</dbReference>
<protein>
    <recommendedName>
        <fullName evidence="1">Photolyase/cryptochrome alpha/beta domain-containing protein</fullName>
    </recommendedName>
</protein>
<dbReference type="InterPro" id="IPR014729">
    <property type="entry name" value="Rossmann-like_a/b/a_fold"/>
</dbReference>
<dbReference type="Gene3D" id="3.40.50.620">
    <property type="entry name" value="HUPs"/>
    <property type="match status" value="1"/>
</dbReference>
<evidence type="ECO:0000259" key="1">
    <source>
        <dbReference type="PROSITE" id="PS51645"/>
    </source>
</evidence>
<dbReference type="PROSITE" id="PS51645">
    <property type="entry name" value="PHR_CRY_ALPHA_BETA"/>
    <property type="match status" value="1"/>
</dbReference>
<dbReference type="PANTHER" id="PTHR11455">
    <property type="entry name" value="CRYPTOCHROME"/>
    <property type="match status" value="1"/>
</dbReference>
<dbReference type="OrthoDB" id="435881at2759"/>
<keyword evidence="3" id="KW-1185">Reference proteome</keyword>
<dbReference type="GO" id="GO:0003904">
    <property type="term" value="F:deoxyribodipyrimidine photo-lyase activity"/>
    <property type="evidence" value="ECO:0007669"/>
    <property type="project" value="TreeGrafter"/>
</dbReference>
<dbReference type="InterPro" id="IPR036155">
    <property type="entry name" value="Crypto/Photolyase_N_sf"/>
</dbReference>
<dbReference type="InterPro" id="IPR002081">
    <property type="entry name" value="Cryptochrome/DNA_photolyase_1"/>
</dbReference>
<feature type="non-terminal residue" evidence="2">
    <location>
        <position position="116"/>
    </location>
</feature>
<dbReference type="STRING" id="667725.A0A0L0F7A0"/>
<dbReference type="Pfam" id="PF00875">
    <property type="entry name" value="DNA_photolyase"/>
    <property type="match status" value="1"/>
</dbReference>
<name>A0A0L0F7A0_9EUKA</name>
<dbReference type="InterPro" id="IPR006050">
    <property type="entry name" value="DNA_photolyase_N"/>
</dbReference>
<dbReference type="GO" id="GO:0003677">
    <property type="term" value="F:DNA binding"/>
    <property type="evidence" value="ECO:0007669"/>
    <property type="project" value="TreeGrafter"/>
</dbReference>
<dbReference type="EMBL" id="KQ246897">
    <property type="protein sequence ID" value="KNC72524.1"/>
    <property type="molecule type" value="Genomic_DNA"/>
</dbReference>
<gene>
    <name evidence="2" type="ORF">SARC_14917</name>
</gene>
<proteinExistence type="predicted"/>
<organism evidence="2 3">
    <name type="scientific">Sphaeroforma arctica JP610</name>
    <dbReference type="NCBI Taxonomy" id="667725"/>
    <lineage>
        <taxon>Eukaryota</taxon>
        <taxon>Ichthyosporea</taxon>
        <taxon>Ichthyophonida</taxon>
        <taxon>Sphaeroforma</taxon>
    </lineage>
</organism>
<dbReference type="GO" id="GO:0000719">
    <property type="term" value="P:photoreactive repair"/>
    <property type="evidence" value="ECO:0007669"/>
    <property type="project" value="TreeGrafter"/>
</dbReference>
<dbReference type="eggNOG" id="KOG0133">
    <property type="taxonomic scope" value="Eukaryota"/>
</dbReference>
<sequence length="116" mass="12601">HVVVWFRRDLRIRDNPSLVRAADIVKKNKGCTVSCAVCLDPREVTAITPHGNPKTGVHRLRFMLESISDLRNNLRGLGSDLHVSAGNPEDVIPSLIAKAGVASGACEVIYQSEITS</sequence>
<dbReference type="AlphaFoldDB" id="A0A0L0F7A0"/>
<evidence type="ECO:0000313" key="3">
    <source>
        <dbReference type="Proteomes" id="UP000054560"/>
    </source>
</evidence>
<feature type="domain" description="Photolyase/cryptochrome alpha/beta" evidence="1">
    <location>
        <begin position="1"/>
        <end position="116"/>
    </location>
</feature>
<dbReference type="GeneID" id="25915421"/>
<dbReference type="RefSeq" id="XP_014146426.1">
    <property type="nucleotide sequence ID" value="XM_014290951.1"/>
</dbReference>
<dbReference type="PANTHER" id="PTHR11455:SF22">
    <property type="entry name" value="CRYPTOCHROME DASH"/>
    <property type="match status" value="1"/>
</dbReference>
<feature type="non-terminal residue" evidence="2">
    <location>
        <position position="1"/>
    </location>
</feature>
<reference evidence="2 3" key="1">
    <citation type="submission" date="2011-02" db="EMBL/GenBank/DDBJ databases">
        <title>The Genome Sequence of Sphaeroforma arctica JP610.</title>
        <authorList>
            <consortium name="The Broad Institute Genome Sequencing Platform"/>
            <person name="Russ C."/>
            <person name="Cuomo C."/>
            <person name="Young S.K."/>
            <person name="Zeng Q."/>
            <person name="Gargeya S."/>
            <person name="Alvarado L."/>
            <person name="Berlin A."/>
            <person name="Chapman S.B."/>
            <person name="Chen Z."/>
            <person name="Freedman E."/>
            <person name="Gellesch M."/>
            <person name="Goldberg J."/>
            <person name="Griggs A."/>
            <person name="Gujja S."/>
            <person name="Heilman E."/>
            <person name="Heiman D."/>
            <person name="Howarth C."/>
            <person name="Mehta T."/>
            <person name="Neiman D."/>
            <person name="Pearson M."/>
            <person name="Roberts A."/>
            <person name="Saif S."/>
            <person name="Shea T."/>
            <person name="Shenoy N."/>
            <person name="Sisk P."/>
            <person name="Stolte C."/>
            <person name="Sykes S."/>
            <person name="White J."/>
            <person name="Yandava C."/>
            <person name="Burger G."/>
            <person name="Gray M.W."/>
            <person name="Holland P.W.H."/>
            <person name="King N."/>
            <person name="Lang F.B.F."/>
            <person name="Roger A.J."/>
            <person name="Ruiz-Trillo I."/>
            <person name="Haas B."/>
            <person name="Nusbaum C."/>
            <person name="Birren B."/>
        </authorList>
    </citation>
    <scope>NUCLEOTIDE SEQUENCE [LARGE SCALE GENOMIC DNA]</scope>
    <source>
        <strain evidence="2 3">JP610</strain>
    </source>
</reference>
<dbReference type="SUPFAM" id="SSF52425">
    <property type="entry name" value="Cryptochrome/photolyase, N-terminal domain"/>
    <property type="match status" value="1"/>
</dbReference>